<dbReference type="PANTHER" id="PTHR31558">
    <property type="entry name" value="CW14 PROTEIN"/>
    <property type="match status" value="1"/>
</dbReference>
<feature type="compositionally biased region" description="Acidic residues" evidence="1">
    <location>
        <begin position="1"/>
        <end position="11"/>
    </location>
</feature>
<dbReference type="InterPro" id="IPR009769">
    <property type="entry name" value="EDR2_C"/>
</dbReference>
<comment type="caution">
    <text evidence="3">The sequence shown here is derived from an EMBL/GenBank/DDBJ whole genome shotgun (WGS) entry which is preliminary data.</text>
</comment>
<gene>
    <name evidence="3" type="ORF">CTEN210_11165</name>
</gene>
<sequence length="950" mass="105697">MNSSDQQEDDITTTPQSTSNSGTSTPNIGSLRPDPPTLADIANQKSLEEDEVLAQAKAAALNAAKIAQQQKAKKQSLFMMNLNTNTDKEELPLGDVQQRKLIQEKLKRFEELQQSLQAEQEDNKPLAGLVDVKQKLDSFIHESQQKIEESLSHFDITKSVAGSPSKVARDVDSSEADLKPSSTNDTDVQPQLGQDGQKPTLSTIVYKRRSGYGKYSTKNPWERRRMDLVGNAIFYYKTLEEKKEIQQVLSDSSRPSSPFDVNDDGDHNNDKPKKNFWDQAKENITKTTETLTTSLITSNLATHPNAPRGSIDIVKENAIVAAISSARGEMHSTAMSLNMTIGITSVPPTPFGINIIVKNETKWKICFENQNDQIQWLSALTEIVVRNSVENYNEGLNQSRRGISISETRTGDEGKEDGEAEVNHIENNFKAPPGDNNGSKLWTLDQQYFATGSISRSNHENPSTFEEEKSDSTAKIAVPDKNFHGESPLTSIHDFISNRATSGPEQSLSGKNVMIANVLFNIALKLMHSTSGRLAFLFYAIIANICFWSLVVDDRLKGKDDSRVSLFISIVEEYLYPDLLEESRKAIQNTKDDNKEDNTEDSDENTGLQPLRAGYKPILSSTTKQVEEESDSPEVNGESFVRWTTMPSQEVQVRGHGYLKSKQKIPSPSSLYEVIGCDVLNSDKRVSDFSGKVQLPQIAFDDEVEKTWNSPDVFIISLAVPTKEPSMTRPTTDGEGVNFVVSFKMKQETRNILRKITASDYDPSSVIKEEKLEDVQCRIVNSVKLWEKWCTDAPNDESMQARFKFIPNVHNTAEIGLPSYIAKYCGKPVLIKRANVTGFLSSNKELSVMEFGISIHPFPYLAKKAMAYMKSAVFPKAIVSLSYVIEGRSDEELPEVLIGDSIKLIRPDPDLGVNFKHFLNGNAKSSIIAGTNDEGAEISLEELESVEGED</sequence>
<reference evidence="3 4" key="1">
    <citation type="journal article" date="2021" name="Sci. Rep.">
        <title>The genome of the diatom Chaetoceros tenuissimus carries an ancient integrated fragment of an extant virus.</title>
        <authorList>
            <person name="Hongo Y."/>
            <person name="Kimura K."/>
            <person name="Takaki Y."/>
            <person name="Yoshida Y."/>
            <person name="Baba S."/>
            <person name="Kobayashi G."/>
            <person name="Nagasaki K."/>
            <person name="Hano T."/>
            <person name="Tomaru Y."/>
        </authorList>
    </citation>
    <scope>NUCLEOTIDE SEQUENCE [LARGE SCALE GENOMIC DNA]</scope>
    <source>
        <strain evidence="3 4">NIES-3715</strain>
    </source>
</reference>
<feature type="compositionally biased region" description="Polar residues" evidence="1">
    <location>
        <begin position="12"/>
        <end position="28"/>
    </location>
</feature>
<dbReference type="Gene3D" id="2.30.29.30">
    <property type="entry name" value="Pleckstrin-homology domain (PH domain)/Phosphotyrosine-binding domain (PTB)"/>
    <property type="match status" value="1"/>
</dbReference>
<evidence type="ECO:0000256" key="1">
    <source>
        <dbReference type="SAM" id="MobiDB-lite"/>
    </source>
</evidence>
<proteinExistence type="predicted"/>
<organism evidence="3 4">
    <name type="scientific">Chaetoceros tenuissimus</name>
    <dbReference type="NCBI Taxonomy" id="426638"/>
    <lineage>
        <taxon>Eukaryota</taxon>
        <taxon>Sar</taxon>
        <taxon>Stramenopiles</taxon>
        <taxon>Ochrophyta</taxon>
        <taxon>Bacillariophyta</taxon>
        <taxon>Coscinodiscophyceae</taxon>
        <taxon>Chaetocerotophycidae</taxon>
        <taxon>Chaetocerotales</taxon>
        <taxon>Chaetocerotaceae</taxon>
        <taxon>Chaetoceros</taxon>
    </lineage>
</organism>
<dbReference type="PANTHER" id="PTHR31558:SF3">
    <property type="entry name" value="CW14 PROTEIN"/>
    <property type="match status" value="1"/>
</dbReference>
<keyword evidence="4" id="KW-1185">Reference proteome</keyword>
<dbReference type="SUPFAM" id="SSF50729">
    <property type="entry name" value="PH domain-like"/>
    <property type="match status" value="1"/>
</dbReference>
<evidence type="ECO:0000259" key="2">
    <source>
        <dbReference type="Pfam" id="PF07059"/>
    </source>
</evidence>
<feature type="compositionally biased region" description="Basic and acidic residues" evidence="1">
    <location>
        <begin position="167"/>
        <end position="178"/>
    </location>
</feature>
<feature type="region of interest" description="Disordered" evidence="1">
    <location>
        <begin position="162"/>
        <end position="202"/>
    </location>
</feature>
<feature type="compositionally biased region" description="Polar residues" evidence="1">
    <location>
        <begin position="180"/>
        <end position="202"/>
    </location>
</feature>
<feature type="compositionally biased region" description="Polar residues" evidence="1">
    <location>
        <begin position="247"/>
        <end position="256"/>
    </location>
</feature>
<feature type="compositionally biased region" description="Basic and acidic residues" evidence="1">
    <location>
        <begin position="264"/>
        <end position="275"/>
    </location>
</feature>
<feature type="region of interest" description="Disordered" evidence="1">
    <location>
        <begin position="1"/>
        <end position="44"/>
    </location>
</feature>
<feature type="domain" description="Protein ENHANCED DISEASE RESISTANCE 2 C-terminal" evidence="2">
    <location>
        <begin position="643"/>
        <end position="899"/>
    </location>
</feature>
<dbReference type="InterPro" id="IPR011993">
    <property type="entry name" value="PH-like_dom_sf"/>
</dbReference>
<protein>
    <recommendedName>
        <fullName evidence="2">Protein ENHANCED DISEASE RESISTANCE 2 C-terminal domain-containing protein</fullName>
    </recommendedName>
</protein>
<name>A0AAD3D227_9STRA</name>
<dbReference type="AlphaFoldDB" id="A0AAD3D227"/>
<feature type="region of interest" description="Disordered" evidence="1">
    <location>
        <begin position="246"/>
        <end position="275"/>
    </location>
</feature>
<feature type="region of interest" description="Disordered" evidence="1">
    <location>
        <begin position="589"/>
        <end position="610"/>
    </location>
</feature>
<dbReference type="Pfam" id="PF07059">
    <property type="entry name" value="EDR2_C"/>
    <property type="match status" value="1"/>
</dbReference>
<evidence type="ECO:0000313" key="4">
    <source>
        <dbReference type="Proteomes" id="UP001054902"/>
    </source>
</evidence>
<dbReference type="Proteomes" id="UP001054902">
    <property type="component" value="Unassembled WGS sequence"/>
</dbReference>
<evidence type="ECO:0000313" key="3">
    <source>
        <dbReference type="EMBL" id="GFH54689.1"/>
    </source>
</evidence>
<accession>A0AAD3D227</accession>
<dbReference type="EMBL" id="BLLK01000047">
    <property type="protein sequence ID" value="GFH54689.1"/>
    <property type="molecule type" value="Genomic_DNA"/>
</dbReference>